<reference evidence="6" key="2">
    <citation type="submission" date="2020-09" db="EMBL/GenBank/DDBJ databases">
        <authorList>
            <person name="Sun Q."/>
            <person name="Zhou Y."/>
        </authorList>
    </citation>
    <scope>NUCLEOTIDE SEQUENCE</scope>
    <source>
        <strain evidence="6">CGMCC 1.12506</strain>
    </source>
</reference>
<dbReference type="Proteomes" id="UP000625735">
    <property type="component" value="Unassembled WGS sequence"/>
</dbReference>
<dbReference type="InterPro" id="IPR007221">
    <property type="entry name" value="MreC"/>
</dbReference>
<dbReference type="Gene3D" id="2.40.10.340">
    <property type="entry name" value="Rod shape-determining protein MreC, domain 1"/>
    <property type="match status" value="1"/>
</dbReference>
<feature type="domain" description="Rod shape-determining protein MreC beta-barrel core" evidence="5">
    <location>
        <begin position="109"/>
        <end position="256"/>
    </location>
</feature>
<dbReference type="InterPro" id="IPR042177">
    <property type="entry name" value="Cell/Rod_1"/>
</dbReference>
<dbReference type="PANTHER" id="PTHR34138">
    <property type="entry name" value="CELL SHAPE-DETERMINING PROTEIN MREC"/>
    <property type="match status" value="1"/>
</dbReference>
<comment type="similarity">
    <text evidence="1">Belongs to the MreC family.</text>
</comment>
<dbReference type="Pfam" id="PF04085">
    <property type="entry name" value="MreC"/>
    <property type="match status" value="1"/>
</dbReference>
<dbReference type="PANTHER" id="PTHR34138:SF1">
    <property type="entry name" value="CELL SHAPE-DETERMINING PROTEIN MREC"/>
    <property type="match status" value="1"/>
</dbReference>
<dbReference type="NCBIfam" id="NF010532">
    <property type="entry name" value="PRK13922.9-3"/>
    <property type="match status" value="1"/>
</dbReference>
<evidence type="ECO:0000256" key="4">
    <source>
        <dbReference type="ARBA" id="ARBA00032089"/>
    </source>
</evidence>
<evidence type="ECO:0000256" key="1">
    <source>
        <dbReference type="ARBA" id="ARBA00009369"/>
    </source>
</evidence>
<evidence type="ECO:0000259" key="5">
    <source>
        <dbReference type="Pfam" id="PF04085"/>
    </source>
</evidence>
<protein>
    <recommendedName>
        <fullName evidence="2">Cell shape-determining protein MreC</fullName>
    </recommendedName>
    <alternativeName>
        <fullName evidence="4">Cell shape protein MreC</fullName>
    </alternativeName>
</protein>
<dbReference type="Gene3D" id="2.40.10.350">
    <property type="entry name" value="Rod shape-determining protein MreC, domain 2"/>
    <property type="match status" value="1"/>
</dbReference>
<organism evidence="6 7">
    <name type="scientific">Flavobacterium orientale</name>
    <dbReference type="NCBI Taxonomy" id="1756020"/>
    <lineage>
        <taxon>Bacteria</taxon>
        <taxon>Pseudomonadati</taxon>
        <taxon>Bacteroidota</taxon>
        <taxon>Flavobacteriia</taxon>
        <taxon>Flavobacteriales</taxon>
        <taxon>Flavobacteriaceae</taxon>
        <taxon>Flavobacterium</taxon>
    </lineage>
</organism>
<name>A0A917DAY0_9FLAO</name>
<sequence length="273" mass="30635">MQQILNYIIKNSIRMLFLLLLGISLLLTIQSHSYHRSKVINSANGITGGVYEKIHSFYEFMNLKSENEGLAAENALLKSLLYNQSDSINKFDQDPLNIENDYVVIQSKVIKNSYSIHENFLTINTGRAKGVKPFMGVVNSKGIVGIVDITSKNYATVVSVLNTKSKINAKIKKSNHFGTLTWNGKNTGFVQLIDIPRLASVKRGDTIVTGAQSVFPENISIGTIHKIYIDTESNLFTMDVKLFNDMTSLGHVYVIENKNREELEELEAQIKDE</sequence>
<reference evidence="6" key="1">
    <citation type="journal article" date="2014" name="Int. J. Syst. Evol. Microbiol.">
        <title>Complete genome sequence of Corynebacterium casei LMG S-19264T (=DSM 44701T), isolated from a smear-ripened cheese.</title>
        <authorList>
            <consortium name="US DOE Joint Genome Institute (JGI-PGF)"/>
            <person name="Walter F."/>
            <person name="Albersmeier A."/>
            <person name="Kalinowski J."/>
            <person name="Ruckert C."/>
        </authorList>
    </citation>
    <scope>NUCLEOTIDE SEQUENCE</scope>
    <source>
        <strain evidence="6">CGMCC 1.12506</strain>
    </source>
</reference>
<evidence type="ECO:0000313" key="6">
    <source>
        <dbReference type="EMBL" id="GGD20141.1"/>
    </source>
</evidence>
<gene>
    <name evidence="6" type="primary">mreC</name>
    <name evidence="6" type="ORF">GCM10011343_08290</name>
</gene>
<keyword evidence="3" id="KW-0133">Cell shape</keyword>
<dbReference type="EMBL" id="BMFG01000002">
    <property type="protein sequence ID" value="GGD20141.1"/>
    <property type="molecule type" value="Genomic_DNA"/>
</dbReference>
<dbReference type="InterPro" id="IPR042175">
    <property type="entry name" value="Cell/Rod_MreC_2"/>
</dbReference>
<dbReference type="AlphaFoldDB" id="A0A917DAY0"/>
<dbReference type="GO" id="GO:0005886">
    <property type="term" value="C:plasma membrane"/>
    <property type="evidence" value="ECO:0007669"/>
    <property type="project" value="TreeGrafter"/>
</dbReference>
<dbReference type="InterPro" id="IPR055342">
    <property type="entry name" value="MreC_beta-barrel_core"/>
</dbReference>
<evidence type="ECO:0000256" key="2">
    <source>
        <dbReference type="ARBA" id="ARBA00013855"/>
    </source>
</evidence>
<keyword evidence="7" id="KW-1185">Reference proteome</keyword>
<dbReference type="RefSeq" id="WP_188361264.1">
    <property type="nucleotide sequence ID" value="NZ_BMFG01000002.1"/>
</dbReference>
<dbReference type="GO" id="GO:0008360">
    <property type="term" value="P:regulation of cell shape"/>
    <property type="evidence" value="ECO:0007669"/>
    <property type="project" value="UniProtKB-KW"/>
</dbReference>
<evidence type="ECO:0000313" key="7">
    <source>
        <dbReference type="Proteomes" id="UP000625735"/>
    </source>
</evidence>
<accession>A0A917DAY0</accession>
<comment type="caution">
    <text evidence="6">The sequence shown here is derived from an EMBL/GenBank/DDBJ whole genome shotgun (WGS) entry which is preliminary data.</text>
</comment>
<evidence type="ECO:0000256" key="3">
    <source>
        <dbReference type="ARBA" id="ARBA00022960"/>
    </source>
</evidence>
<proteinExistence type="inferred from homology"/>